<proteinExistence type="predicted"/>
<dbReference type="PROSITE" id="PS51257">
    <property type="entry name" value="PROKAR_LIPOPROTEIN"/>
    <property type="match status" value="1"/>
</dbReference>
<feature type="signal peptide" evidence="5">
    <location>
        <begin position="1"/>
        <end position="19"/>
    </location>
</feature>
<keyword evidence="4 5" id="KW-0732">Signal</keyword>
<dbReference type="Pfam" id="PF01297">
    <property type="entry name" value="ZnuA"/>
    <property type="match status" value="1"/>
</dbReference>
<keyword evidence="7" id="KW-1185">Reference proteome</keyword>
<name>A0A931CUL2_9MICC</name>
<dbReference type="InterPro" id="IPR050492">
    <property type="entry name" value="Bact_metal-bind_prot9"/>
</dbReference>
<dbReference type="InterPro" id="IPR006127">
    <property type="entry name" value="ZnuA-like"/>
</dbReference>
<protein>
    <submittedName>
        <fullName evidence="6">Zinc ABC transporter substrate-binding protein</fullName>
    </submittedName>
</protein>
<evidence type="ECO:0000256" key="1">
    <source>
        <dbReference type="ARBA" id="ARBA00004196"/>
    </source>
</evidence>
<gene>
    <name evidence="6" type="ORF">IV500_17850</name>
</gene>
<accession>A0A931CUL2</accession>
<keyword evidence="3" id="KW-0479">Metal-binding</keyword>
<dbReference type="GO" id="GO:0030313">
    <property type="term" value="C:cell envelope"/>
    <property type="evidence" value="ECO:0007669"/>
    <property type="project" value="UniProtKB-SubCell"/>
</dbReference>
<dbReference type="PANTHER" id="PTHR42953:SF1">
    <property type="entry name" value="METAL-BINDING PROTEIN HI_0362-RELATED"/>
    <property type="match status" value="1"/>
</dbReference>
<dbReference type="SUPFAM" id="SSF53807">
    <property type="entry name" value="Helical backbone' metal receptor"/>
    <property type="match status" value="1"/>
</dbReference>
<dbReference type="AlphaFoldDB" id="A0A931CUL2"/>
<evidence type="ECO:0000256" key="4">
    <source>
        <dbReference type="ARBA" id="ARBA00022729"/>
    </source>
</evidence>
<evidence type="ECO:0000313" key="7">
    <source>
        <dbReference type="Proteomes" id="UP000655366"/>
    </source>
</evidence>
<dbReference type="GO" id="GO:0046872">
    <property type="term" value="F:metal ion binding"/>
    <property type="evidence" value="ECO:0007669"/>
    <property type="project" value="UniProtKB-KW"/>
</dbReference>
<keyword evidence="2" id="KW-0813">Transport</keyword>
<dbReference type="RefSeq" id="WP_196398170.1">
    <property type="nucleotide sequence ID" value="NZ_JADNYM010000027.1"/>
</dbReference>
<evidence type="ECO:0000256" key="2">
    <source>
        <dbReference type="ARBA" id="ARBA00022448"/>
    </source>
</evidence>
<dbReference type="Gene3D" id="3.40.50.1980">
    <property type="entry name" value="Nitrogenase molybdenum iron protein domain"/>
    <property type="match status" value="2"/>
</dbReference>
<dbReference type="GO" id="GO:0030001">
    <property type="term" value="P:metal ion transport"/>
    <property type="evidence" value="ECO:0007669"/>
    <property type="project" value="InterPro"/>
</dbReference>
<organism evidence="6 7">
    <name type="scientific">Arthrobacter terrae</name>
    <dbReference type="NCBI Taxonomy" id="2935737"/>
    <lineage>
        <taxon>Bacteria</taxon>
        <taxon>Bacillati</taxon>
        <taxon>Actinomycetota</taxon>
        <taxon>Actinomycetes</taxon>
        <taxon>Micrococcales</taxon>
        <taxon>Micrococcaceae</taxon>
        <taxon>Arthrobacter</taxon>
    </lineage>
</organism>
<evidence type="ECO:0000256" key="5">
    <source>
        <dbReference type="SAM" id="SignalP"/>
    </source>
</evidence>
<dbReference type="PANTHER" id="PTHR42953">
    <property type="entry name" value="HIGH-AFFINITY ZINC UPTAKE SYSTEM PROTEIN ZNUA-RELATED"/>
    <property type="match status" value="1"/>
</dbReference>
<evidence type="ECO:0000313" key="6">
    <source>
        <dbReference type="EMBL" id="MBG0741234.1"/>
    </source>
</evidence>
<reference evidence="6 7" key="1">
    <citation type="submission" date="2020-11" db="EMBL/GenBank/DDBJ databases">
        <title>Arthrobacter antarcticus sp. nov., isolated from Antarctic Soil.</title>
        <authorList>
            <person name="Li J."/>
        </authorList>
    </citation>
    <scope>NUCLEOTIDE SEQUENCE [LARGE SCALE GENOMIC DNA]</scope>
    <source>
        <strain evidence="6 7">Z1-20</strain>
    </source>
</reference>
<comment type="caution">
    <text evidence="6">The sequence shown here is derived from an EMBL/GenBank/DDBJ whole genome shotgun (WGS) entry which is preliminary data.</text>
</comment>
<sequence>MRRLIGICAAGAAAAVLLAGCGNGAATSPAEPATTAAGKIRVVTSTDVYASIVESIGANRVQVSSLINKPSQDPHSYEATAQDKLAISKAQLGVENGGGYDGFFDQLAGGGTLAEERILNATDISGLRTEANKDDFNEHVWYSLPTAVRVADAVATRLAELDPEAAGIFKDNAAAFKNSAARISEMLAGLKAGHTGQEIAVTEPVPLYLIQEAGLVNKTPAAYSHAIEDGQDVPPAVLQETIELVGSQNTRFLAYNDQTEGPQTQVLKKAAVTAGIPVLNFSETLPAGQDYLTWMAANADSIKKAISQ</sequence>
<dbReference type="Proteomes" id="UP000655366">
    <property type="component" value="Unassembled WGS sequence"/>
</dbReference>
<comment type="subcellular location">
    <subcellularLocation>
        <location evidence="1">Cell envelope</location>
    </subcellularLocation>
</comment>
<evidence type="ECO:0000256" key="3">
    <source>
        <dbReference type="ARBA" id="ARBA00022723"/>
    </source>
</evidence>
<dbReference type="EMBL" id="JADNYM010000027">
    <property type="protein sequence ID" value="MBG0741234.1"/>
    <property type="molecule type" value="Genomic_DNA"/>
</dbReference>
<feature type="chain" id="PRO_5038407861" evidence="5">
    <location>
        <begin position="20"/>
        <end position="308"/>
    </location>
</feature>